<reference evidence="1 2" key="1">
    <citation type="submission" date="2019-12" db="EMBL/GenBank/DDBJ databases">
        <title>Whole genome sequencing of endophytic Actinobacterium Micromonospora sp. MPMI6T.</title>
        <authorList>
            <person name="Evv R."/>
            <person name="Podile A.R."/>
        </authorList>
    </citation>
    <scope>NUCLEOTIDE SEQUENCE [LARGE SCALE GENOMIC DNA]</scope>
    <source>
        <strain evidence="1 2">MPMI6</strain>
    </source>
</reference>
<accession>A0ABS3VT02</accession>
<keyword evidence="2" id="KW-1185">Reference proteome</keyword>
<evidence type="ECO:0000313" key="2">
    <source>
        <dbReference type="Proteomes" id="UP000823521"/>
    </source>
</evidence>
<sequence>MAAGTLGYSIGNEHDPGDPWGRSELAVGADGHARLTQHFSRTRTVGAWTGQVDADALATLWATLDRAGFPAVPAAPPPVPGATLRRLTVERDGTPHRAVVAGRVPTGYAETFDLLDGIIRQLSDGAVPYPSTQPAIVRDVVPVPAPATPDGRLG</sequence>
<protein>
    <submittedName>
        <fullName evidence="1">Uncharacterized protein</fullName>
    </submittedName>
</protein>
<gene>
    <name evidence="1" type="ORF">GSF22_15990</name>
</gene>
<comment type="caution">
    <text evidence="1">The sequence shown here is derived from an EMBL/GenBank/DDBJ whole genome shotgun (WGS) entry which is preliminary data.</text>
</comment>
<proteinExistence type="predicted"/>
<organism evidence="1 2">
    <name type="scientific">Micromonospora echinofusca</name>
    <dbReference type="NCBI Taxonomy" id="47858"/>
    <lineage>
        <taxon>Bacteria</taxon>
        <taxon>Bacillati</taxon>
        <taxon>Actinomycetota</taxon>
        <taxon>Actinomycetes</taxon>
        <taxon>Micromonosporales</taxon>
        <taxon>Micromonosporaceae</taxon>
        <taxon>Micromonospora</taxon>
    </lineage>
</organism>
<dbReference type="RefSeq" id="WP_208814390.1">
    <property type="nucleotide sequence ID" value="NZ_WVUH01000126.1"/>
</dbReference>
<evidence type="ECO:0000313" key="1">
    <source>
        <dbReference type="EMBL" id="MBO4207498.1"/>
    </source>
</evidence>
<dbReference type="Proteomes" id="UP000823521">
    <property type="component" value="Unassembled WGS sequence"/>
</dbReference>
<name>A0ABS3VT02_MICEH</name>
<dbReference type="EMBL" id="WVUH01000126">
    <property type="protein sequence ID" value="MBO4207498.1"/>
    <property type="molecule type" value="Genomic_DNA"/>
</dbReference>